<dbReference type="Proteomes" id="UP000198462">
    <property type="component" value="Unassembled WGS sequence"/>
</dbReference>
<feature type="transmembrane region" description="Helical" evidence="1">
    <location>
        <begin position="51"/>
        <end position="73"/>
    </location>
</feature>
<comment type="caution">
    <text evidence="2">The sequence shown here is derived from an EMBL/GenBank/DDBJ whole genome shotgun (WGS) entry which is preliminary data.</text>
</comment>
<dbReference type="AlphaFoldDB" id="A0A219B163"/>
<dbReference type="OrthoDB" id="7594143at2"/>
<keyword evidence="3" id="KW-1185">Reference proteome</keyword>
<evidence type="ECO:0008006" key="4">
    <source>
        <dbReference type="Google" id="ProtNLM"/>
    </source>
</evidence>
<sequence length="244" mass="26841">MSRDVDRVLGKFDEFVDRSERRYRDLANSDAGRAALRRRESRMGSGLRTRVIRGAGALVAVMVALFVAGLVFGPIGIDGLLWAILGLGAAVLVASFSPVRKEPEPTVETIRNAELAALPVRVERWLEKRRSDLPAAAARQVDELVLRLEVLAEQLEKVGADAPVVKDARKLIGEELPRLVESYLDVHQSYRSPGSEAEQQLTEGLETVSAELQRLSEQLARGDLDRLAIEGRFLESKYRDGGAG</sequence>
<dbReference type="RefSeq" id="WP_088710875.1">
    <property type="nucleotide sequence ID" value="NZ_NFZT01000001.1"/>
</dbReference>
<organism evidence="2 3">
    <name type="scientific">Pacificimonas flava</name>
    <dbReference type="NCBI Taxonomy" id="1234595"/>
    <lineage>
        <taxon>Bacteria</taxon>
        <taxon>Pseudomonadati</taxon>
        <taxon>Pseudomonadota</taxon>
        <taxon>Alphaproteobacteria</taxon>
        <taxon>Sphingomonadales</taxon>
        <taxon>Sphingosinicellaceae</taxon>
        <taxon>Pacificimonas</taxon>
    </lineage>
</organism>
<name>A0A219B163_9SPHN</name>
<keyword evidence="1" id="KW-0472">Membrane</keyword>
<gene>
    <name evidence="2" type="ORF">B5C34_00480</name>
</gene>
<keyword evidence="1" id="KW-1133">Transmembrane helix</keyword>
<evidence type="ECO:0000256" key="1">
    <source>
        <dbReference type="SAM" id="Phobius"/>
    </source>
</evidence>
<accession>A0A219B163</accession>
<keyword evidence="1" id="KW-0812">Transmembrane</keyword>
<evidence type="ECO:0000313" key="2">
    <source>
        <dbReference type="EMBL" id="OWV32077.1"/>
    </source>
</evidence>
<reference evidence="3" key="1">
    <citation type="submission" date="2017-05" db="EMBL/GenBank/DDBJ databases">
        <authorList>
            <person name="Lin X."/>
        </authorList>
    </citation>
    <scope>NUCLEOTIDE SEQUENCE [LARGE SCALE GENOMIC DNA]</scope>
    <source>
        <strain evidence="3">JLT2012</strain>
    </source>
</reference>
<evidence type="ECO:0000313" key="3">
    <source>
        <dbReference type="Proteomes" id="UP000198462"/>
    </source>
</evidence>
<dbReference type="EMBL" id="NFZT01000001">
    <property type="protein sequence ID" value="OWV32077.1"/>
    <property type="molecule type" value="Genomic_DNA"/>
</dbReference>
<protein>
    <recommendedName>
        <fullName evidence="4">5-bromo-4-chloroindolyl phosphate hydrolysis protein</fullName>
    </recommendedName>
</protein>
<feature type="transmembrane region" description="Helical" evidence="1">
    <location>
        <begin position="79"/>
        <end position="96"/>
    </location>
</feature>
<proteinExistence type="predicted"/>